<organism evidence="2 3">
    <name type="scientific">Metabacillus litoralis</name>
    <dbReference type="NCBI Taxonomy" id="152268"/>
    <lineage>
        <taxon>Bacteria</taxon>
        <taxon>Bacillati</taxon>
        <taxon>Bacillota</taxon>
        <taxon>Bacilli</taxon>
        <taxon>Bacillales</taxon>
        <taxon>Bacillaceae</taxon>
        <taxon>Metabacillus</taxon>
    </lineage>
</organism>
<keyword evidence="3" id="KW-1185">Reference proteome</keyword>
<dbReference type="EMBL" id="LWSG01000010">
    <property type="protein sequence ID" value="OAS87106.1"/>
    <property type="molecule type" value="Genomic_DNA"/>
</dbReference>
<keyword evidence="1" id="KW-1133">Transmembrane helix</keyword>
<comment type="caution">
    <text evidence="2">The sequence shown here is derived from an EMBL/GenBank/DDBJ whole genome shotgun (WGS) entry which is preliminary data.</text>
</comment>
<feature type="transmembrane region" description="Helical" evidence="1">
    <location>
        <begin position="6"/>
        <end position="23"/>
    </location>
</feature>
<dbReference type="OrthoDB" id="2943498at2"/>
<keyword evidence="1" id="KW-0812">Transmembrane</keyword>
<gene>
    <name evidence="2" type="ORF">A6K24_20620</name>
</gene>
<dbReference type="RefSeq" id="WP_066330306.1">
    <property type="nucleotide sequence ID" value="NZ_LWSG01000010.1"/>
</dbReference>
<name>A0A179SZ34_9BACI</name>
<accession>A0A179SZ34</accession>
<evidence type="ECO:0000313" key="3">
    <source>
        <dbReference type="Proteomes" id="UP000078534"/>
    </source>
</evidence>
<evidence type="ECO:0000313" key="2">
    <source>
        <dbReference type="EMBL" id="OAS87106.1"/>
    </source>
</evidence>
<dbReference type="AlphaFoldDB" id="A0A179SZ34"/>
<dbReference type="Proteomes" id="UP000078534">
    <property type="component" value="Unassembled WGS sequence"/>
</dbReference>
<protein>
    <submittedName>
        <fullName evidence="2">Uncharacterized protein</fullName>
    </submittedName>
</protein>
<evidence type="ECO:0000256" key="1">
    <source>
        <dbReference type="SAM" id="Phobius"/>
    </source>
</evidence>
<keyword evidence="1" id="KW-0472">Membrane</keyword>
<proteinExistence type="predicted"/>
<sequence>MKKMNIFVAGCIFSSMFGSAWYMNEKIKRDYVDSSTFEESIFQLTNTETPIGFLTKEADVFEKFKSREYVRVVAR</sequence>
<reference evidence="3" key="1">
    <citation type="submission" date="2016-04" db="EMBL/GenBank/DDBJ databases">
        <authorList>
            <person name="Lyu Z."/>
            <person name="Lyu W."/>
        </authorList>
    </citation>
    <scope>NUCLEOTIDE SEQUENCE [LARGE SCALE GENOMIC DNA]</scope>
    <source>
        <strain evidence="3">C44</strain>
    </source>
</reference>